<evidence type="ECO:0000313" key="2">
    <source>
        <dbReference type="Proteomes" id="UP000638732"/>
    </source>
</evidence>
<keyword evidence="2" id="KW-1185">Reference proteome</keyword>
<dbReference type="AlphaFoldDB" id="A0A965ZLZ7"/>
<accession>A0A965ZLZ7</accession>
<dbReference type="InterPro" id="IPR002591">
    <property type="entry name" value="Phosphodiest/P_Trfase"/>
</dbReference>
<organism evidence="1 2">
    <name type="scientific">Mucilaginibacter agri</name>
    <dbReference type="NCBI Taxonomy" id="2695265"/>
    <lineage>
        <taxon>Bacteria</taxon>
        <taxon>Pseudomonadati</taxon>
        <taxon>Bacteroidota</taxon>
        <taxon>Sphingobacteriia</taxon>
        <taxon>Sphingobacteriales</taxon>
        <taxon>Sphingobacteriaceae</taxon>
        <taxon>Mucilaginibacter</taxon>
    </lineage>
</organism>
<dbReference type="InterPro" id="IPR017850">
    <property type="entry name" value="Alkaline_phosphatase_core_sf"/>
</dbReference>
<gene>
    <name evidence="1" type="ORF">GSY63_23695</name>
</gene>
<sequence>MQKCVVLNVVGLSQSVIGEHTPFLSEYIAKNRLNVIEPMLPAVTTSVQSTYLTGKWPSDHGIVGNGWYDRFYSEVLFWKQSNKLVLSEKIWDAGKKINPEFTCANLFWWYNMNSTADYGATPRPNYLADGRKMPDCYTSPPELRDKLQAELGQFPLFKFWGPGADITSSKWIADSAIITDKTYNPTLSLIYLPHLDYCLQKFGSDIDKYKTDLSEIDNEVKKLVEHFERKKAKVIILSEYGIAPVDKPIHINRILRTNGFLKVRIERGLEILDTGTSAAFAVSDHQVTHIYINQPEVKDEVLDVLKQIPGIKLILNKDGQRKNHIAHQRAGDFVCVANNDYWFTYYYWLDDKKAPDFARSVDIFKKPGYDPAELFMTSKMKAAYKLLRKKVGLRYVMDVIPLDASLIKGSHGNISADRIYHPVIIVAGDTPAEDLKPTDVYNVILSTIFPDLKQQN</sequence>
<dbReference type="SUPFAM" id="SSF53649">
    <property type="entry name" value="Alkaline phosphatase-like"/>
    <property type="match status" value="1"/>
</dbReference>
<reference evidence="1" key="1">
    <citation type="submission" date="2020-01" db="EMBL/GenBank/DDBJ databases">
        <authorList>
            <person name="Seo Y.L."/>
        </authorList>
    </citation>
    <scope>NUCLEOTIDE SEQUENCE</scope>
    <source>
        <strain evidence="1">R11</strain>
    </source>
</reference>
<name>A0A965ZLZ7_9SPHI</name>
<dbReference type="EMBL" id="WWEO01000045">
    <property type="protein sequence ID" value="NCD72389.1"/>
    <property type="molecule type" value="Genomic_DNA"/>
</dbReference>
<dbReference type="Gene3D" id="3.40.720.10">
    <property type="entry name" value="Alkaline Phosphatase, subunit A"/>
    <property type="match status" value="1"/>
</dbReference>
<dbReference type="PANTHER" id="PTHR10151:SF120">
    <property type="entry name" value="BIS(5'-ADENOSYL)-TRIPHOSPHATASE"/>
    <property type="match status" value="1"/>
</dbReference>
<comment type="caution">
    <text evidence="1">The sequence shown here is derived from an EMBL/GenBank/DDBJ whole genome shotgun (WGS) entry which is preliminary data.</text>
</comment>
<proteinExistence type="predicted"/>
<reference evidence="1" key="2">
    <citation type="submission" date="2020-10" db="EMBL/GenBank/DDBJ databases">
        <title>Mucilaginibacter sp. nov., isolated from soil.</title>
        <authorList>
            <person name="Jeon C.O."/>
        </authorList>
    </citation>
    <scope>NUCLEOTIDE SEQUENCE</scope>
    <source>
        <strain evidence="1">R11</strain>
    </source>
</reference>
<dbReference type="RefSeq" id="WP_166588336.1">
    <property type="nucleotide sequence ID" value="NZ_WWEO01000045.1"/>
</dbReference>
<dbReference type="GO" id="GO:0016787">
    <property type="term" value="F:hydrolase activity"/>
    <property type="evidence" value="ECO:0007669"/>
    <property type="project" value="UniProtKB-ARBA"/>
</dbReference>
<protein>
    <submittedName>
        <fullName evidence="1">Alkaline phosphatase family protein</fullName>
    </submittedName>
</protein>
<dbReference type="Pfam" id="PF01663">
    <property type="entry name" value="Phosphodiest"/>
    <property type="match status" value="1"/>
</dbReference>
<dbReference type="PANTHER" id="PTHR10151">
    <property type="entry name" value="ECTONUCLEOTIDE PYROPHOSPHATASE/PHOSPHODIESTERASE"/>
    <property type="match status" value="1"/>
</dbReference>
<evidence type="ECO:0000313" key="1">
    <source>
        <dbReference type="EMBL" id="NCD72389.1"/>
    </source>
</evidence>
<dbReference type="Proteomes" id="UP000638732">
    <property type="component" value="Unassembled WGS sequence"/>
</dbReference>